<evidence type="ECO:0000256" key="4">
    <source>
        <dbReference type="SAM" id="SignalP"/>
    </source>
</evidence>
<dbReference type="AlphaFoldDB" id="A0A553NVG1"/>
<dbReference type="InterPro" id="IPR001064">
    <property type="entry name" value="Beta/gamma_crystallin"/>
</dbReference>
<evidence type="ECO:0000256" key="2">
    <source>
        <dbReference type="ARBA" id="ARBA00022737"/>
    </source>
</evidence>
<feature type="domain" description="VWFA" evidence="5">
    <location>
        <begin position="313"/>
        <end position="508"/>
    </location>
</feature>
<dbReference type="Gene3D" id="2.60.20.10">
    <property type="entry name" value="Crystallins"/>
    <property type="match status" value="1"/>
</dbReference>
<reference evidence="8 9" key="1">
    <citation type="journal article" date="2018" name="Nat. Ecol. Evol.">
        <title>Genomic signatures of mitonuclear coevolution across populations of Tigriopus californicus.</title>
        <authorList>
            <person name="Barreto F.S."/>
            <person name="Watson E.T."/>
            <person name="Lima T.G."/>
            <person name="Willett C.S."/>
            <person name="Edmands S."/>
            <person name="Li W."/>
            <person name="Burton R.S."/>
        </authorList>
    </citation>
    <scope>NUCLEOTIDE SEQUENCE [LARGE SCALE GENOMIC DNA]</scope>
    <source>
        <strain evidence="8 9">San Diego</strain>
    </source>
</reference>
<dbReference type="SUPFAM" id="SSF53300">
    <property type="entry name" value="vWA-like"/>
    <property type="match status" value="1"/>
</dbReference>
<dbReference type="Pfam" id="PF08487">
    <property type="entry name" value="VIT"/>
    <property type="match status" value="1"/>
</dbReference>
<evidence type="ECO:0000256" key="3">
    <source>
        <dbReference type="SAM" id="MobiDB-lite"/>
    </source>
</evidence>
<keyword evidence="9" id="KW-1185">Reference proteome</keyword>
<feature type="region of interest" description="Disordered" evidence="3">
    <location>
        <begin position="657"/>
        <end position="709"/>
    </location>
</feature>
<dbReference type="PROSITE" id="PS50234">
    <property type="entry name" value="VWFA"/>
    <property type="match status" value="1"/>
</dbReference>
<dbReference type="GO" id="GO:0032991">
    <property type="term" value="C:protein-containing complex"/>
    <property type="evidence" value="ECO:0007669"/>
    <property type="project" value="UniProtKB-ARBA"/>
</dbReference>
<dbReference type="Pfam" id="PF00092">
    <property type="entry name" value="VWA"/>
    <property type="match status" value="1"/>
</dbReference>
<evidence type="ECO:0000259" key="5">
    <source>
        <dbReference type="PROSITE" id="PS50234"/>
    </source>
</evidence>
<proteinExistence type="inferred from homology"/>
<dbReference type="Pfam" id="PF00030">
    <property type="entry name" value="Crystall"/>
    <property type="match status" value="1"/>
</dbReference>
<dbReference type="SMART" id="SM00609">
    <property type="entry name" value="VIT"/>
    <property type="match status" value="1"/>
</dbReference>
<dbReference type="STRING" id="6832.A0A553NVG1"/>
<dbReference type="PANTHER" id="PTHR10338:SF108">
    <property type="entry name" value="INTER-ALPHA-TRYPSIN INHIBITOR HEAVY CHAIN H4-LIKE PROTEIN"/>
    <property type="match status" value="1"/>
</dbReference>
<evidence type="ECO:0008006" key="10">
    <source>
        <dbReference type="Google" id="ProtNLM"/>
    </source>
</evidence>
<dbReference type="PANTHER" id="PTHR10338">
    <property type="entry name" value="INTER-ALPHA-TRYPSIN INHIBITOR HEAVY CHAIN FAMILY MEMBER"/>
    <property type="match status" value="1"/>
</dbReference>
<evidence type="ECO:0000259" key="7">
    <source>
        <dbReference type="PROSITE" id="PS51468"/>
    </source>
</evidence>
<sequence length="953" mass="104363">MRSLALVSLWICALLEAQSVFGRPQTQTLVVSTTGPSAEETTAFADIEYDETLLKGNEESPKSATPVISEFSVRSNVQLRYAKTVVEAYIKNPSAKAKKLDFTLVIPDSAFISNFSMLLKGEELVASVEEKAKAKEVFDQAVSSGQGAGLVDQDTRNANQITVSANVEGNDKVRFRLTYEELLQRRIGKYEHVVHVNPGQIVNDFKIEIVIQESLPVVHVRVPKIKTDPNAIQSGEVNPDVQIALDDSDPTKVNITYSPDTKMQKQFGTNGISGEFMVEYDVDRKEQGNEIQVIDGYFVHFFAPDSLKTLPKHVVFVLDISGSMYGEKLSQTKDAMVTVIDDLTSQDHFNIITFSDNVMHWVPENEKLKEGAHQMTYQGQDDLKTEALQYVLSLNTIGGTNINDAMVDAINLVEEVKKSEELAGNVQSMIIFLTDGEATAGVTSATEIKKNVARANRDISVPVYGLAFGSGADFGLIKTLSKDNGGFARKIYEGSDASIQLEDFYLEIASPLLSNLDIKYVGEAVKNETLTETKTNTFSEGGEIIIAGQIDETQDDVEVIITGQGKDGIFEKKFIVCTRNDGPVAMAQGEETDVDMVVEDLTLLPPGKLPTPSLPTYCFPISPRPAEPKGEGQNFVERLWAFKTIKQLLDDKKSALEERKEELGDETDEESDEESSEETSMEDKPLEESSESDDVEVTPMEDGLTLVVPPPKTNKERAIALAIQYNFVTPVTSLVVVKGKGTDSDDKQPIEVVPVDSLPRFNQGGFGFNRRFAGVQFSIASGGGFGGGFPLMRKGAPSQIVHRGQTTQQFQPTTSGLPGPPPPPFPTYPLSQPPTDNDYLYESDDVFDSPSMPPPTTSPPKTSCDGAISLYGRSGKRGMNVTLTEDEPDLANHNFSNTLASAEIWGDCCWIFYTEPNFQGKSLEFLDGPGYVSSGDIAEVFREVNSVQKSILC</sequence>
<dbReference type="SUPFAM" id="SSF49695">
    <property type="entry name" value="gamma-Crystallin-like"/>
    <property type="match status" value="1"/>
</dbReference>
<dbReference type="EMBL" id="VCGU01000010">
    <property type="protein sequence ID" value="TRY69423.1"/>
    <property type="molecule type" value="Genomic_DNA"/>
</dbReference>
<feature type="chain" id="PRO_5021808264" description="VWFA domain-containing protein" evidence="4">
    <location>
        <begin position="18"/>
        <end position="953"/>
    </location>
</feature>
<dbReference type="InterPro" id="IPR002035">
    <property type="entry name" value="VWF_A"/>
</dbReference>
<feature type="region of interest" description="Disordered" evidence="3">
    <location>
        <begin position="799"/>
        <end position="824"/>
    </location>
</feature>
<dbReference type="InterPro" id="IPR050934">
    <property type="entry name" value="ITIH"/>
</dbReference>
<feature type="domain" description="VIT" evidence="7">
    <location>
        <begin position="52"/>
        <end position="181"/>
    </location>
</feature>
<name>A0A553NVG1_TIGCA</name>
<dbReference type="SMART" id="SM00327">
    <property type="entry name" value="VWA"/>
    <property type="match status" value="1"/>
</dbReference>
<gene>
    <name evidence="8" type="ORF">TCAL_03273</name>
</gene>
<evidence type="ECO:0000256" key="1">
    <source>
        <dbReference type="ARBA" id="ARBA00009646"/>
    </source>
</evidence>
<feature type="region of interest" description="Disordered" evidence="3">
    <location>
        <begin position="844"/>
        <end position="864"/>
    </location>
</feature>
<dbReference type="Proteomes" id="UP000318571">
    <property type="component" value="Chromosome 1"/>
</dbReference>
<dbReference type="InterPro" id="IPR013694">
    <property type="entry name" value="VIT"/>
</dbReference>
<comment type="similarity">
    <text evidence="1">Belongs to the beta/gamma-crystallin family.</text>
</comment>
<dbReference type="OMA" id="WAFKTIK"/>
<dbReference type="InterPro" id="IPR011024">
    <property type="entry name" value="G_crystallin-like"/>
</dbReference>
<dbReference type="PROSITE" id="PS50915">
    <property type="entry name" value="CRYSTALLIN_BETA_GAMMA"/>
    <property type="match status" value="1"/>
</dbReference>
<feature type="signal peptide" evidence="4">
    <location>
        <begin position="1"/>
        <end position="17"/>
    </location>
</feature>
<dbReference type="InterPro" id="IPR036465">
    <property type="entry name" value="vWFA_dom_sf"/>
</dbReference>
<accession>A0A553NVG1</accession>
<keyword evidence="4" id="KW-0732">Signal</keyword>
<feature type="compositionally biased region" description="Acidic residues" evidence="3">
    <location>
        <begin position="663"/>
        <end position="680"/>
    </location>
</feature>
<evidence type="ECO:0000313" key="9">
    <source>
        <dbReference type="Proteomes" id="UP000318571"/>
    </source>
</evidence>
<organism evidence="8 9">
    <name type="scientific">Tigriopus californicus</name>
    <name type="common">Marine copepod</name>
    <dbReference type="NCBI Taxonomy" id="6832"/>
    <lineage>
        <taxon>Eukaryota</taxon>
        <taxon>Metazoa</taxon>
        <taxon>Ecdysozoa</taxon>
        <taxon>Arthropoda</taxon>
        <taxon>Crustacea</taxon>
        <taxon>Multicrustacea</taxon>
        <taxon>Hexanauplia</taxon>
        <taxon>Copepoda</taxon>
        <taxon>Harpacticoida</taxon>
        <taxon>Harpacticidae</taxon>
        <taxon>Tigriopus</taxon>
    </lineage>
</organism>
<dbReference type="PROSITE" id="PS51468">
    <property type="entry name" value="VIT"/>
    <property type="match status" value="1"/>
</dbReference>
<evidence type="ECO:0000259" key="6">
    <source>
        <dbReference type="PROSITE" id="PS50915"/>
    </source>
</evidence>
<comment type="caution">
    <text evidence="8">The sequence shown here is derived from an EMBL/GenBank/DDBJ whole genome shotgun (WGS) entry which is preliminary data.</text>
</comment>
<dbReference type="Gene3D" id="3.40.50.410">
    <property type="entry name" value="von Willebrand factor, type A domain"/>
    <property type="match status" value="1"/>
</dbReference>
<protein>
    <recommendedName>
        <fullName evidence="10">VWFA domain-containing protein</fullName>
    </recommendedName>
</protein>
<keyword evidence="2" id="KW-0677">Repeat</keyword>
<evidence type="ECO:0000313" key="8">
    <source>
        <dbReference type="EMBL" id="TRY69423.1"/>
    </source>
</evidence>
<feature type="domain" description="Beta/gamma crystallin 'Greek key'" evidence="6">
    <location>
        <begin position="908"/>
        <end position="951"/>
    </location>
</feature>